<feature type="region of interest" description="Disordered" evidence="1">
    <location>
        <begin position="1"/>
        <end position="22"/>
    </location>
</feature>
<feature type="compositionally biased region" description="Polar residues" evidence="1">
    <location>
        <begin position="250"/>
        <end position="260"/>
    </location>
</feature>
<dbReference type="EMBL" id="AJIL01000142">
    <property type="protein sequence ID" value="KNE93209.1"/>
    <property type="molecule type" value="Genomic_DNA"/>
</dbReference>
<comment type="caution">
    <text evidence="2">The sequence shown here is derived from an EMBL/GenBank/DDBJ whole genome shotgun (WGS) entry which is preliminary data.</text>
</comment>
<dbReference type="AlphaFoldDB" id="A0A0L0V2I6"/>
<sequence>MIESDVIRLRSNSSHSPQNPKCSYNRARVLPHTRDAYCYSQEILTTAHILQGYHLERGLQHPSRSTGSDASCIFIYIRPQVLSPTPKFTMRVEHRRSHLPLLCYLQLWTSLHLGNPLVRRSFNLNTRIEDGKWVADDVAPPIASWTRSQAWDDLRAQVNFPRISSDNSIQRPTDKTLNLFPLNHEKEQRVANNDPDEMYPSSKRFKLRQQNTQVDDDGQPGVQPSGSEQRASPSSSNASPFFSARVQSDDGVSSAQQDPNSWRKESSNPKTTPAPNLSLDYILSAKHLQPTRVRIQEMGAAHGIHSHPVPHPESSSQASLPDLNLPFPNSPTVFNPAISSSWVPDWKDIRQRYSCQILETDTTTISPKFALGAHTVLTEFRKQLIEVHSTNGLRLMQSSPTILIPFIYKLTSKPLSTHHWSQVIKMWRELWRLSETLQAGVTESSDVTLKKFLWISDFICESTMPQLFDKVSLQMTELSSENVREKVEFKLRTNEARIIRYLSDGRRQRKKSTIYNIHQQIKYVSEIMNKEYNSGDNVPNHLAYSEENIQKQVLHYLQYKAQSITRDLTDVIEELKHIQMWTHPGAWKFFVESLVYKRAYNPQEMWSKLSNFPVATRLKIDGIFCRVELTSPSRELLVPPANSAMNPSIWLERILKGFDDKVAGNPDFSYEKDSFFLPQRMVMALKEIYQTEQQRLSLWA</sequence>
<feature type="region of interest" description="Disordered" evidence="1">
    <location>
        <begin position="208"/>
        <end position="277"/>
    </location>
</feature>
<name>A0A0L0V2I6_9BASI</name>
<feature type="compositionally biased region" description="Low complexity" evidence="1">
    <location>
        <begin position="231"/>
        <end position="244"/>
    </location>
</feature>
<reference evidence="3" key="1">
    <citation type="submission" date="2014-03" db="EMBL/GenBank/DDBJ databases">
        <title>The Genome Sequence of Puccinia striiformis f. sp. tritici PST-78.</title>
        <authorList>
            <consortium name="The Broad Institute Genome Sequencing Platform"/>
            <person name="Cuomo C."/>
            <person name="Hulbert S."/>
            <person name="Chen X."/>
            <person name="Walker B."/>
            <person name="Young S.K."/>
            <person name="Zeng Q."/>
            <person name="Gargeya S."/>
            <person name="Fitzgerald M."/>
            <person name="Haas B."/>
            <person name="Abouelleil A."/>
            <person name="Alvarado L."/>
            <person name="Arachchi H.M."/>
            <person name="Berlin A.M."/>
            <person name="Chapman S.B."/>
            <person name="Goldberg J."/>
            <person name="Griggs A."/>
            <person name="Gujja S."/>
            <person name="Hansen M."/>
            <person name="Howarth C."/>
            <person name="Imamovic A."/>
            <person name="Larimer J."/>
            <person name="McCowan C."/>
            <person name="Montmayeur A."/>
            <person name="Murphy C."/>
            <person name="Neiman D."/>
            <person name="Pearson M."/>
            <person name="Priest M."/>
            <person name="Roberts A."/>
            <person name="Saif S."/>
            <person name="Shea T."/>
            <person name="Sisk P."/>
            <person name="Sykes S."/>
            <person name="Wortman J."/>
            <person name="Nusbaum C."/>
            <person name="Birren B."/>
        </authorList>
    </citation>
    <scope>NUCLEOTIDE SEQUENCE [LARGE SCALE GENOMIC DNA]</scope>
    <source>
        <strain evidence="3">race PST-78</strain>
    </source>
</reference>
<proteinExistence type="predicted"/>
<organism evidence="2 3">
    <name type="scientific">Puccinia striiformis f. sp. tritici PST-78</name>
    <dbReference type="NCBI Taxonomy" id="1165861"/>
    <lineage>
        <taxon>Eukaryota</taxon>
        <taxon>Fungi</taxon>
        <taxon>Dikarya</taxon>
        <taxon>Basidiomycota</taxon>
        <taxon>Pucciniomycotina</taxon>
        <taxon>Pucciniomycetes</taxon>
        <taxon>Pucciniales</taxon>
        <taxon>Pucciniaceae</taxon>
        <taxon>Puccinia</taxon>
    </lineage>
</organism>
<feature type="compositionally biased region" description="Polar residues" evidence="1">
    <location>
        <begin position="10"/>
        <end position="22"/>
    </location>
</feature>
<feature type="region of interest" description="Disordered" evidence="1">
    <location>
        <begin position="181"/>
        <end position="200"/>
    </location>
</feature>
<gene>
    <name evidence="2" type="ORF">PSTG_13384</name>
</gene>
<dbReference type="Proteomes" id="UP000054564">
    <property type="component" value="Unassembled WGS sequence"/>
</dbReference>
<protein>
    <submittedName>
        <fullName evidence="2">Uncharacterized protein</fullName>
    </submittedName>
</protein>
<accession>A0A0L0V2I6</accession>
<evidence type="ECO:0000313" key="2">
    <source>
        <dbReference type="EMBL" id="KNE93209.1"/>
    </source>
</evidence>
<keyword evidence="3" id="KW-1185">Reference proteome</keyword>
<evidence type="ECO:0000256" key="1">
    <source>
        <dbReference type="SAM" id="MobiDB-lite"/>
    </source>
</evidence>
<evidence type="ECO:0000313" key="3">
    <source>
        <dbReference type="Proteomes" id="UP000054564"/>
    </source>
</evidence>